<evidence type="ECO:0000313" key="2">
    <source>
        <dbReference type="EMBL" id="KAL3787490.1"/>
    </source>
</evidence>
<dbReference type="AlphaFoldDB" id="A0ABD3PH97"/>
<gene>
    <name evidence="2" type="ORF">HJC23_001140</name>
</gene>
<sequence>MPTSPTPCLIFLLFFSQIIMTTTATASRHCHNVIVATYKRTSYRSAFSSTPTPPTRHCPQPNSAAVVLHLPINAKFLPELQWRHDAALHVENMRALLSPGFSTTTTGTRPLLDPRHPIYNFLVEYYGIKGSKGVR</sequence>
<dbReference type="EMBL" id="JABMIG020000174">
    <property type="protein sequence ID" value="KAL3787490.1"/>
    <property type="molecule type" value="Genomic_DNA"/>
</dbReference>
<feature type="signal peptide" evidence="1">
    <location>
        <begin position="1"/>
        <end position="24"/>
    </location>
</feature>
<proteinExistence type="predicted"/>
<evidence type="ECO:0000256" key="1">
    <source>
        <dbReference type="SAM" id="SignalP"/>
    </source>
</evidence>
<evidence type="ECO:0000313" key="3">
    <source>
        <dbReference type="Proteomes" id="UP001516023"/>
    </source>
</evidence>
<comment type="caution">
    <text evidence="2">The sequence shown here is derived from an EMBL/GenBank/DDBJ whole genome shotgun (WGS) entry which is preliminary data.</text>
</comment>
<reference evidence="2 3" key="1">
    <citation type="journal article" date="2020" name="G3 (Bethesda)">
        <title>Improved Reference Genome for Cyclotella cryptica CCMP332, a Model for Cell Wall Morphogenesis, Salinity Adaptation, and Lipid Production in Diatoms (Bacillariophyta).</title>
        <authorList>
            <person name="Roberts W.R."/>
            <person name="Downey K.M."/>
            <person name="Ruck E.C."/>
            <person name="Traller J.C."/>
            <person name="Alverson A.J."/>
        </authorList>
    </citation>
    <scope>NUCLEOTIDE SEQUENCE [LARGE SCALE GENOMIC DNA]</scope>
    <source>
        <strain evidence="2 3">CCMP332</strain>
    </source>
</reference>
<name>A0ABD3PH97_9STRA</name>
<organism evidence="2 3">
    <name type="scientific">Cyclotella cryptica</name>
    <dbReference type="NCBI Taxonomy" id="29204"/>
    <lineage>
        <taxon>Eukaryota</taxon>
        <taxon>Sar</taxon>
        <taxon>Stramenopiles</taxon>
        <taxon>Ochrophyta</taxon>
        <taxon>Bacillariophyta</taxon>
        <taxon>Coscinodiscophyceae</taxon>
        <taxon>Thalassiosirophycidae</taxon>
        <taxon>Stephanodiscales</taxon>
        <taxon>Stephanodiscaceae</taxon>
        <taxon>Cyclotella</taxon>
    </lineage>
</organism>
<feature type="chain" id="PRO_5044823776" evidence="1">
    <location>
        <begin position="25"/>
        <end position="135"/>
    </location>
</feature>
<accession>A0ABD3PH97</accession>
<dbReference type="Proteomes" id="UP001516023">
    <property type="component" value="Unassembled WGS sequence"/>
</dbReference>
<keyword evidence="3" id="KW-1185">Reference proteome</keyword>
<protein>
    <submittedName>
        <fullName evidence="2">Uncharacterized protein</fullName>
    </submittedName>
</protein>
<keyword evidence="1" id="KW-0732">Signal</keyword>